<evidence type="ECO:0000256" key="2">
    <source>
        <dbReference type="ARBA" id="ARBA00023235"/>
    </source>
</evidence>
<gene>
    <name evidence="3" type="ORF">F6X38_06260</name>
</gene>
<evidence type="ECO:0000256" key="1">
    <source>
        <dbReference type="ARBA" id="ARBA00007847"/>
    </source>
</evidence>
<dbReference type="RefSeq" id="WP_150968737.1">
    <property type="nucleotide sequence ID" value="NZ_VZDO01000003.1"/>
</dbReference>
<evidence type="ECO:0000313" key="3">
    <source>
        <dbReference type="EMBL" id="KAB0681482.1"/>
    </source>
</evidence>
<dbReference type="InterPro" id="IPR001920">
    <property type="entry name" value="Asp/Glu_race"/>
</dbReference>
<dbReference type="Pfam" id="PF01177">
    <property type="entry name" value="Asp_Glu_race"/>
    <property type="match status" value="1"/>
</dbReference>
<dbReference type="PANTHER" id="PTHR21198:SF7">
    <property type="entry name" value="ASPARTATE-GLUTAMATE RACEMASE FAMILY"/>
    <property type="match status" value="1"/>
</dbReference>
<keyword evidence="4" id="KW-1185">Reference proteome</keyword>
<dbReference type="PANTHER" id="PTHR21198">
    <property type="entry name" value="GLUTAMATE RACEMASE"/>
    <property type="match status" value="1"/>
</dbReference>
<accession>A0A7V7U179</accession>
<evidence type="ECO:0000313" key="4">
    <source>
        <dbReference type="Proteomes" id="UP000432089"/>
    </source>
</evidence>
<reference evidence="3 4" key="1">
    <citation type="submission" date="2019-09" db="EMBL/GenBank/DDBJ databases">
        <title>YIM 132180 draft genome.</title>
        <authorList>
            <person name="Zhang K."/>
        </authorList>
    </citation>
    <scope>NUCLEOTIDE SEQUENCE [LARGE SCALE GENOMIC DNA]</scope>
    <source>
        <strain evidence="3 4">YIM 132180</strain>
    </source>
</reference>
<dbReference type="Proteomes" id="UP000432089">
    <property type="component" value="Unassembled WGS sequence"/>
</dbReference>
<dbReference type="EC" id="5.1.1.-" evidence="3"/>
<comment type="similarity">
    <text evidence="1">Belongs to the aspartate/glutamate racemases family.</text>
</comment>
<protein>
    <submittedName>
        <fullName evidence="3">Amino acid racemase</fullName>
        <ecNumber evidence="3">5.1.1.-</ecNumber>
    </submittedName>
</protein>
<dbReference type="EMBL" id="VZDO01000003">
    <property type="protein sequence ID" value="KAB0681482.1"/>
    <property type="molecule type" value="Genomic_DNA"/>
</dbReference>
<dbReference type="GO" id="GO:0047661">
    <property type="term" value="F:amino-acid racemase activity"/>
    <property type="evidence" value="ECO:0007669"/>
    <property type="project" value="InterPro"/>
</dbReference>
<proteinExistence type="inferred from homology"/>
<dbReference type="SUPFAM" id="SSF53681">
    <property type="entry name" value="Aspartate/glutamate racemase"/>
    <property type="match status" value="2"/>
</dbReference>
<dbReference type="InterPro" id="IPR004380">
    <property type="entry name" value="Asp_race"/>
</dbReference>
<dbReference type="AlphaFoldDB" id="A0A7V7U179"/>
<comment type="caution">
    <text evidence="3">The sequence shown here is derived from an EMBL/GenBank/DDBJ whole genome shotgun (WGS) entry which is preliminary data.</text>
</comment>
<sequence length="232" mass="23788">MARTVGIVGGMGPAATVEFMRRIVAATPAADDRDHLRMLVDNNPKIPSRLRAILEGDGEDPAPVLEAMARGLARAGADFLAIPCNTAHHYLDAVRAASPVPVLDMLGETLAVLAGGRAPAKRVGLLASPALRKVGLLDRRFQAAGVAVVHPDAAGEAALERVIRAVKGAGAGEAEREAYAGVARGLAGEGVDALLVACTELSMPPPPDAGVPVLDTLDTLVAAVIREATLPD</sequence>
<dbReference type="InterPro" id="IPR015942">
    <property type="entry name" value="Asp/Glu/hydantoin_racemase"/>
</dbReference>
<dbReference type="Gene3D" id="3.40.50.1860">
    <property type="match status" value="2"/>
</dbReference>
<organism evidence="3 4">
    <name type="scientific">Plantimonas leprariae</name>
    <dbReference type="NCBI Taxonomy" id="2615207"/>
    <lineage>
        <taxon>Bacteria</taxon>
        <taxon>Pseudomonadati</taxon>
        <taxon>Pseudomonadota</taxon>
        <taxon>Alphaproteobacteria</taxon>
        <taxon>Hyphomicrobiales</taxon>
        <taxon>Aurantimonadaceae</taxon>
        <taxon>Plantimonas</taxon>
    </lineage>
</organism>
<dbReference type="NCBIfam" id="TIGR00035">
    <property type="entry name" value="asp_race"/>
    <property type="match status" value="1"/>
</dbReference>
<keyword evidence="2 3" id="KW-0413">Isomerase</keyword>
<name>A0A7V7U179_9HYPH</name>